<evidence type="ECO:0000256" key="10">
    <source>
        <dbReference type="ARBA" id="ARBA00029426"/>
    </source>
</evidence>
<dbReference type="InterPro" id="IPR036188">
    <property type="entry name" value="FAD/NAD-bd_sf"/>
</dbReference>
<dbReference type="UniPathway" id="UPA00253">
    <property type="reaction ID" value="UER00326"/>
</dbReference>
<comment type="pathway">
    <text evidence="2 13">Cofactor biosynthesis; NAD(+) biosynthesis; iminoaspartate from L-aspartate (oxidase route): step 1/1.</text>
</comment>
<reference evidence="17 18" key="1">
    <citation type="submission" date="2019-06" db="EMBL/GenBank/DDBJ databases">
        <title>Sequencing the genomes of 1000 actinobacteria strains.</title>
        <authorList>
            <person name="Klenk H.-P."/>
        </authorList>
    </citation>
    <scope>NUCLEOTIDE SEQUENCE [LARGE SCALE GENOMIC DNA]</scope>
    <source>
        <strain evidence="17 18">DSM 26477</strain>
    </source>
</reference>
<dbReference type="InterPro" id="IPR015939">
    <property type="entry name" value="Fum_Rdtase/Succ_DH_flav-like_C"/>
</dbReference>
<evidence type="ECO:0000259" key="16">
    <source>
        <dbReference type="Pfam" id="PF02910"/>
    </source>
</evidence>
<feature type="compositionally biased region" description="Basic and acidic residues" evidence="14">
    <location>
        <begin position="506"/>
        <end position="517"/>
    </location>
</feature>
<feature type="compositionally biased region" description="Basic and acidic residues" evidence="14">
    <location>
        <begin position="485"/>
        <end position="496"/>
    </location>
</feature>
<dbReference type="RefSeq" id="WP_141880060.1">
    <property type="nucleotide sequence ID" value="NZ_VFOM01000001.1"/>
</dbReference>
<comment type="similarity">
    <text evidence="3 13">Belongs to the FAD-dependent oxidoreductase 2 family. NadB subfamily.</text>
</comment>
<evidence type="ECO:0000256" key="7">
    <source>
        <dbReference type="ARBA" id="ARBA00022642"/>
    </source>
</evidence>
<comment type="caution">
    <text evidence="17">The sequence shown here is derived from an EMBL/GenBank/DDBJ whole genome shotgun (WGS) entry which is preliminary data.</text>
</comment>
<dbReference type="Gene3D" id="3.90.700.10">
    <property type="entry name" value="Succinate dehydrogenase/fumarate reductase flavoprotein, catalytic domain"/>
    <property type="match status" value="1"/>
</dbReference>
<dbReference type="Gene3D" id="1.20.58.100">
    <property type="entry name" value="Fumarate reductase/succinate dehydrogenase flavoprotein-like, C-terminal domain"/>
    <property type="match status" value="1"/>
</dbReference>
<dbReference type="NCBIfam" id="TIGR00551">
    <property type="entry name" value="nadB"/>
    <property type="match status" value="1"/>
</dbReference>
<evidence type="ECO:0000256" key="5">
    <source>
        <dbReference type="ARBA" id="ARBA00021901"/>
    </source>
</evidence>
<evidence type="ECO:0000256" key="11">
    <source>
        <dbReference type="ARBA" id="ARBA00048305"/>
    </source>
</evidence>
<organism evidence="17 18">
    <name type="scientific">Homoserinimonas aerilata</name>
    <dbReference type="NCBI Taxonomy" id="1162970"/>
    <lineage>
        <taxon>Bacteria</taxon>
        <taxon>Bacillati</taxon>
        <taxon>Actinomycetota</taxon>
        <taxon>Actinomycetes</taxon>
        <taxon>Micrococcales</taxon>
        <taxon>Microbacteriaceae</taxon>
        <taxon>Homoserinimonas</taxon>
    </lineage>
</organism>
<dbReference type="SUPFAM" id="SSF46977">
    <property type="entry name" value="Succinate dehydrogenase/fumarate reductase flavoprotein C-terminal domain"/>
    <property type="match status" value="1"/>
</dbReference>
<comment type="cofactor">
    <cofactor evidence="1 13">
        <name>FAD</name>
        <dbReference type="ChEBI" id="CHEBI:57692"/>
    </cofactor>
</comment>
<keyword evidence="7 13" id="KW-0662">Pyridine nucleotide biosynthesis</keyword>
<evidence type="ECO:0000256" key="8">
    <source>
        <dbReference type="ARBA" id="ARBA00022827"/>
    </source>
</evidence>
<dbReference type="GO" id="GO:0033765">
    <property type="term" value="F:steroid dehydrogenase activity, acting on the CH-CH group of donors"/>
    <property type="evidence" value="ECO:0007669"/>
    <property type="project" value="UniProtKB-ARBA"/>
</dbReference>
<accession>A0A542YID3</accession>
<dbReference type="SUPFAM" id="SSF56425">
    <property type="entry name" value="Succinate dehydrogenase/fumarate reductase flavoprotein, catalytic domain"/>
    <property type="match status" value="1"/>
</dbReference>
<keyword evidence="18" id="KW-1185">Reference proteome</keyword>
<name>A0A542YID3_9MICO</name>
<feature type="region of interest" description="Disordered" evidence="14">
    <location>
        <begin position="483"/>
        <end position="517"/>
    </location>
</feature>
<evidence type="ECO:0000256" key="12">
    <source>
        <dbReference type="NCBIfam" id="TIGR00551"/>
    </source>
</evidence>
<comment type="subcellular location">
    <subcellularLocation>
        <location evidence="13">Cytoplasm</location>
    </subcellularLocation>
</comment>
<evidence type="ECO:0000256" key="2">
    <source>
        <dbReference type="ARBA" id="ARBA00004950"/>
    </source>
</evidence>
<dbReference type="Gene3D" id="3.50.50.60">
    <property type="entry name" value="FAD/NAD(P)-binding domain"/>
    <property type="match status" value="1"/>
</dbReference>
<proteinExistence type="inferred from homology"/>
<protein>
    <recommendedName>
        <fullName evidence="5 12">L-aspartate oxidase</fullName>
        <ecNumber evidence="4 12">1.4.3.16</ecNumber>
    </recommendedName>
</protein>
<dbReference type="SUPFAM" id="SSF51905">
    <property type="entry name" value="FAD/NAD(P)-binding domain"/>
    <property type="match status" value="1"/>
</dbReference>
<feature type="domain" description="FAD-dependent oxidoreductase 2 FAD-binding" evidence="15">
    <location>
        <begin position="4"/>
        <end position="368"/>
    </location>
</feature>
<evidence type="ECO:0000256" key="6">
    <source>
        <dbReference type="ARBA" id="ARBA00022630"/>
    </source>
</evidence>
<keyword evidence="9 13" id="KW-0560">Oxidoreductase</keyword>
<evidence type="ECO:0000256" key="9">
    <source>
        <dbReference type="ARBA" id="ARBA00023002"/>
    </source>
</evidence>
<evidence type="ECO:0000313" key="18">
    <source>
        <dbReference type="Proteomes" id="UP000317998"/>
    </source>
</evidence>
<dbReference type="InterPro" id="IPR005288">
    <property type="entry name" value="NadB"/>
</dbReference>
<keyword evidence="6 13" id="KW-0285">Flavoprotein</keyword>
<evidence type="ECO:0000256" key="14">
    <source>
        <dbReference type="SAM" id="MobiDB-lite"/>
    </source>
</evidence>
<dbReference type="PANTHER" id="PTHR42716">
    <property type="entry name" value="L-ASPARTATE OXIDASE"/>
    <property type="match status" value="1"/>
</dbReference>
<dbReference type="InterPro" id="IPR003953">
    <property type="entry name" value="FAD-dep_OxRdtase_2_FAD-bd"/>
</dbReference>
<comment type="function">
    <text evidence="10">Catalyzes the oxidation of L-aspartate to iminoaspartate, the first step in the de novo biosynthesis of NAD(+).</text>
</comment>
<gene>
    <name evidence="17" type="ORF">FB562_0924</name>
</gene>
<comment type="catalytic activity">
    <reaction evidence="11">
        <text>L-aspartate + O2 = iminosuccinate + H2O2</text>
        <dbReference type="Rhea" id="RHEA:25876"/>
        <dbReference type="ChEBI" id="CHEBI:15379"/>
        <dbReference type="ChEBI" id="CHEBI:16240"/>
        <dbReference type="ChEBI" id="CHEBI:29991"/>
        <dbReference type="ChEBI" id="CHEBI:77875"/>
        <dbReference type="EC" id="1.4.3.16"/>
    </reaction>
    <physiologicalReaction direction="left-to-right" evidence="11">
        <dbReference type="Rhea" id="RHEA:25877"/>
    </physiologicalReaction>
</comment>
<dbReference type="Pfam" id="PF00890">
    <property type="entry name" value="FAD_binding_2"/>
    <property type="match status" value="1"/>
</dbReference>
<dbReference type="PANTHER" id="PTHR42716:SF2">
    <property type="entry name" value="L-ASPARTATE OXIDASE, CHLOROPLASTIC"/>
    <property type="match status" value="1"/>
</dbReference>
<dbReference type="PRINTS" id="PR00368">
    <property type="entry name" value="FADPNR"/>
</dbReference>
<evidence type="ECO:0000256" key="1">
    <source>
        <dbReference type="ARBA" id="ARBA00001974"/>
    </source>
</evidence>
<dbReference type="AlphaFoldDB" id="A0A542YID3"/>
<dbReference type="InterPro" id="IPR037099">
    <property type="entry name" value="Fum_R/Succ_DH_flav-like_C_sf"/>
</dbReference>
<dbReference type="FunFam" id="3.90.700.10:FF:000002">
    <property type="entry name" value="L-aspartate oxidase"/>
    <property type="match status" value="1"/>
</dbReference>
<dbReference type="GO" id="GO:0008734">
    <property type="term" value="F:L-aspartate oxidase activity"/>
    <property type="evidence" value="ECO:0007669"/>
    <property type="project" value="UniProtKB-UniRule"/>
</dbReference>
<evidence type="ECO:0000256" key="4">
    <source>
        <dbReference type="ARBA" id="ARBA00012173"/>
    </source>
</evidence>
<dbReference type="InterPro" id="IPR027477">
    <property type="entry name" value="Succ_DH/fumarate_Rdtase_cat_sf"/>
</dbReference>
<evidence type="ECO:0000256" key="3">
    <source>
        <dbReference type="ARBA" id="ARBA00008562"/>
    </source>
</evidence>
<evidence type="ECO:0000256" key="13">
    <source>
        <dbReference type="RuleBase" id="RU362049"/>
    </source>
</evidence>
<dbReference type="OrthoDB" id="9805351at2"/>
<evidence type="ECO:0000259" key="15">
    <source>
        <dbReference type="Pfam" id="PF00890"/>
    </source>
</evidence>
<dbReference type="Proteomes" id="UP000317998">
    <property type="component" value="Unassembled WGS sequence"/>
</dbReference>
<dbReference type="GO" id="GO:0034628">
    <property type="term" value="P:'de novo' NAD+ biosynthetic process from L-aspartate"/>
    <property type="evidence" value="ECO:0007669"/>
    <property type="project" value="TreeGrafter"/>
</dbReference>
<dbReference type="EC" id="1.4.3.16" evidence="4 12"/>
<evidence type="ECO:0000313" key="17">
    <source>
        <dbReference type="EMBL" id="TQL47853.1"/>
    </source>
</evidence>
<dbReference type="Pfam" id="PF02910">
    <property type="entry name" value="Succ_DH_flav_C"/>
    <property type="match status" value="1"/>
</dbReference>
<sequence>MGTVIVVGSGAAGLTAALGASREHEVVLLTKAELGESNSLYAQGGVAAALSEDDSTELHLADTLRAAAGAGDEEAARVLCEEGPQRVRELIELGVDFDRDGAALARGQEGAHSLARVLHAGGDATGRAIVAALTRAVRASGVRIVENAFLLDLVVRDGVVVGVEVLRAGVRLAIEADAVVVASGGAGQLFLHTTNPAGATGDGVAAALRAGARLADAEFYQFHPTALAVPGTPLVSEAVRGEGAVLRDANGVRFMLDEHPDAELAPRDVVARAISRTMARQGGEPVLLDCTGLGTELAQRFPGFWALCAKHGFDPSSEGIPVTPAAHYWMGGIETDLDGRSSIPGLFAIGEAACTGAHGANRLASNSLLEALVFAHRVVDALEGIGAGRELVPDAHAAVALAPEQPAGSPLDRRDLQKLMWRFVGLERDAAGLTEATHTLDRWSLRHGEARSGSVHDLETANLLEVARAVVAAAAERTHSLGAHWRSDDVHPERDTSLASGTSGHESIDPARKAVLL</sequence>
<dbReference type="EMBL" id="VFOM01000001">
    <property type="protein sequence ID" value="TQL47853.1"/>
    <property type="molecule type" value="Genomic_DNA"/>
</dbReference>
<dbReference type="GO" id="GO:0005737">
    <property type="term" value="C:cytoplasm"/>
    <property type="evidence" value="ECO:0007669"/>
    <property type="project" value="UniProtKB-SubCell"/>
</dbReference>
<keyword evidence="8 13" id="KW-0274">FAD</keyword>
<feature type="domain" description="Fumarate reductase/succinate dehydrogenase flavoprotein-like C-terminal" evidence="16">
    <location>
        <begin position="413"/>
        <end position="495"/>
    </location>
</feature>